<feature type="transmembrane region" description="Helical" evidence="5">
    <location>
        <begin position="226"/>
        <end position="248"/>
    </location>
</feature>
<dbReference type="Pfam" id="PF01740">
    <property type="entry name" value="STAS"/>
    <property type="match status" value="1"/>
</dbReference>
<dbReference type="STRING" id="6216.A0A0R3SSW2"/>
<dbReference type="CDD" id="cd07042">
    <property type="entry name" value="STAS_SulP_like_sulfate_transporter"/>
    <property type="match status" value="1"/>
</dbReference>
<evidence type="ECO:0000256" key="2">
    <source>
        <dbReference type="ARBA" id="ARBA00022692"/>
    </source>
</evidence>
<feature type="transmembrane region" description="Helical" evidence="5">
    <location>
        <begin position="525"/>
        <end position="551"/>
    </location>
</feature>
<dbReference type="EMBL" id="UYSG01011077">
    <property type="protein sequence ID" value="VDL60741.1"/>
    <property type="molecule type" value="Genomic_DNA"/>
</dbReference>
<dbReference type="InterPro" id="IPR011547">
    <property type="entry name" value="SLC26A/SulP_dom"/>
</dbReference>
<comment type="subcellular location">
    <subcellularLocation>
        <location evidence="1">Membrane</location>
        <topology evidence="1">Multi-pass membrane protein</topology>
    </subcellularLocation>
</comment>
<feature type="transmembrane region" description="Helical" evidence="5">
    <location>
        <begin position="394"/>
        <end position="414"/>
    </location>
</feature>
<keyword evidence="3 5" id="KW-1133">Transmembrane helix</keyword>
<feature type="transmembrane region" description="Helical" evidence="5">
    <location>
        <begin position="148"/>
        <end position="168"/>
    </location>
</feature>
<dbReference type="InterPro" id="IPR036513">
    <property type="entry name" value="STAS_dom_sf"/>
</dbReference>
<reference evidence="7 8" key="2">
    <citation type="submission" date="2018-11" db="EMBL/GenBank/DDBJ databases">
        <authorList>
            <consortium name="Pathogen Informatics"/>
        </authorList>
    </citation>
    <scope>NUCLEOTIDE SEQUENCE [LARGE SCALE GENOMIC DNA]</scope>
</reference>
<dbReference type="NCBIfam" id="TIGR00815">
    <property type="entry name" value="sulP"/>
    <property type="match status" value="1"/>
</dbReference>
<accession>A0A0R3SSW2</accession>
<dbReference type="SUPFAM" id="SSF52091">
    <property type="entry name" value="SpoIIaa-like"/>
    <property type="match status" value="1"/>
</dbReference>
<evidence type="ECO:0000313" key="8">
    <source>
        <dbReference type="Proteomes" id="UP000274504"/>
    </source>
</evidence>
<dbReference type="WBParaSite" id="HDID_0000842501-mRNA-1">
    <property type="protein sequence ID" value="HDID_0000842501-mRNA-1"/>
    <property type="gene ID" value="HDID_0000842501"/>
</dbReference>
<dbReference type="Proteomes" id="UP000274504">
    <property type="component" value="Unassembled WGS sequence"/>
</dbReference>
<dbReference type="GO" id="GO:0016020">
    <property type="term" value="C:membrane"/>
    <property type="evidence" value="ECO:0007669"/>
    <property type="project" value="UniProtKB-SubCell"/>
</dbReference>
<feature type="transmembrane region" description="Helical" evidence="5">
    <location>
        <begin position="307"/>
        <end position="325"/>
    </location>
</feature>
<feature type="domain" description="STAS" evidence="6">
    <location>
        <begin position="576"/>
        <end position="755"/>
    </location>
</feature>
<organism evidence="9">
    <name type="scientific">Hymenolepis diminuta</name>
    <name type="common">Rat tapeworm</name>
    <dbReference type="NCBI Taxonomy" id="6216"/>
    <lineage>
        <taxon>Eukaryota</taxon>
        <taxon>Metazoa</taxon>
        <taxon>Spiralia</taxon>
        <taxon>Lophotrochozoa</taxon>
        <taxon>Platyhelminthes</taxon>
        <taxon>Cestoda</taxon>
        <taxon>Eucestoda</taxon>
        <taxon>Cyclophyllidea</taxon>
        <taxon>Hymenolepididae</taxon>
        <taxon>Hymenolepis</taxon>
    </lineage>
</organism>
<dbReference type="PANTHER" id="PTHR11814">
    <property type="entry name" value="SULFATE TRANSPORTER"/>
    <property type="match status" value="1"/>
</dbReference>
<feature type="transmembrane region" description="Helical" evidence="5">
    <location>
        <begin position="464"/>
        <end position="484"/>
    </location>
</feature>
<feature type="transmembrane region" description="Helical" evidence="5">
    <location>
        <begin position="426"/>
        <end position="444"/>
    </location>
</feature>
<gene>
    <name evidence="7" type="ORF">HDID_LOCUS8423</name>
</gene>
<evidence type="ECO:0000256" key="5">
    <source>
        <dbReference type="SAM" id="Phobius"/>
    </source>
</evidence>
<dbReference type="GO" id="GO:0055085">
    <property type="term" value="P:transmembrane transport"/>
    <property type="evidence" value="ECO:0007669"/>
    <property type="project" value="InterPro"/>
</dbReference>
<feature type="transmembrane region" description="Helical" evidence="5">
    <location>
        <begin position="260"/>
        <end position="282"/>
    </location>
</feature>
<dbReference type="OrthoDB" id="288203at2759"/>
<evidence type="ECO:0000259" key="6">
    <source>
        <dbReference type="PROSITE" id="PS50801"/>
    </source>
</evidence>
<name>A0A0R3SSW2_HYMDI</name>
<protein>
    <submittedName>
        <fullName evidence="9">STAS domain-containing protein</fullName>
    </submittedName>
</protein>
<evidence type="ECO:0000256" key="3">
    <source>
        <dbReference type="ARBA" id="ARBA00022989"/>
    </source>
</evidence>
<dbReference type="InterPro" id="IPR002645">
    <property type="entry name" value="STAS_dom"/>
</dbReference>
<dbReference type="AlphaFoldDB" id="A0A0R3SSW2"/>
<reference evidence="9" key="1">
    <citation type="submission" date="2017-02" db="UniProtKB">
        <authorList>
            <consortium name="WormBaseParasite"/>
        </authorList>
    </citation>
    <scope>IDENTIFICATION</scope>
</reference>
<dbReference type="InterPro" id="IPR001902">
    <property type="entry name" value="SLC26A/SulP_fam"/>
</dbReference>
<sequence length="830" mass="92098">MTLDIDSAGDGLITSGSRRIYTEEEFENLYLRHNKSKQVSFRQKSSLILRRAFHKIRISYCGPNTNDGFGSQLLRFMYNFFPFIDIIRHYDVKNWLANDLITGFTIGVMHVPQGMAYAMLASVPPIYGLYCSMCASFFYFLLGTSRHLSLSTIAIISLLVGSCLDRTIPRCRSTDLLTRHFASIPAVLSERILLSFAVFSGASVNESKLVMTTIPTDDPKETANRVLLASVLAFTVGIIQLIMGLLRLGFLTSLLSDPMLAGFTVGSSVHVGISQIFVILGLNLKKHTGIFNIPLNFYQICANLPKANWVTFGLSLACMFLLYLFQLRINPPLKKRIKVPVPIELLVIILGGVTSFYLKLKDDYKVKVVGTIPTGFPSPEIPQLSLAGAVLGDAFVIALIGFALSYSLASFYGNKEGYKVDPNQELMAYGITNAAGSFFTIYPVGSSISRTALVNAMGGKTQLVSLIASIFVLVVVLFAGPLFYHVPSCCLSAIILVALRGMVLQLLELPVLWRYSFWDFASWVVTFLAAVFLDVLYGLIIGIAFSILAIFSHLICSKAYTVAHVEDTEVFRSNELYSSCIEDPNVKIVRYEGGLFYTVANLFVSSVTEAAGFDPRPIAIARKKLDAVIREADVVLNECGCDFDEIELSSQQQEETPKDTTMNVDIQMNEASRCKKICQKFHTRNNSPSKAANIKQAAQEEVVGLLSTVPISHVILDCSTWTFIDVVGANTLKALLSDFNSAGVTVYLASPSSELNIIPAKNSKNLYLSQGKTWLKHLMRMYSTFFNRKRPQIIDTFGSFREIPSLHRIYQRLRCLRLDSTPTTTPDFMF</sequence>
<evidence type="ECO:0000313" key="7">
    <source>
        <dbReference type="EMBL" id="VDL60741.1"/>
    </source>
</evidence>
<feature type="transmembrane region" description="Helical" evidence="5">
    <location>
        <begin position="117"/>
        <end position="142"/>
    </location>
</feature>
<evidence type="ECO:0000256" key="1">
    <source>
        <dbReference type="ARBA" id="ARBA00004141"/>
    </source>
</evidence>
<dbReference type="Pfam" id="PF00916">
    <property type="entry name" value="Sulfate_transp"/>
    <property type="match status" value="1"/>
</dbReference>
<feature type="transmembrane region" description="Helical" evidence="5">
    <location>
        <begin position="491"/>
        <end position="513"/>
    </location>
</feature>
<evidence type="ECO:0000256" key="4">
    <source>
        <dbReference type="ARBA" id="ARBA00023136"/>
    </source>
</evidence>
<dbReference type="PROSITE" id="PS50801">
    <property type="entry name" value="STAS"/>
    <property type="match status" value="1"/>
</dbReference>
<proteinExistence type="predicted"/>
<evidence type="ECO:0000313" key="9">
    <source>
        <dbReference type="WBParaSite" id="HDID_0000842501-mRNA-1"/>
    </source>
</evidence>
<dbReference type="Gene3D" id="3.30.750.24">
    <property type="entry name" value="STAS domain"/>
    <property type="match status" value="1"/>
</dbReference>
<keyword evidence="4 5" id="KW-0472">Membrane</keyword>
<feature type="transmembrane region" description="Helical" evidence="5">
    <location>
        <begin position="337"/>
        <end position="358"/>
    </location>
</feature>
<keyword evidence="2 5" id="KW-0812">Transmembrane</keyword>